<organism evidence="4 5">
    <name type="scientific">Mycobacterium malmoense</name>
    <dbReference type="NCBI Taxonomy" id="1780"/>
    <lineage>
        <taxon>Bacteria</taxon>
        <taxon>Bacillati</taxon>
        <taxon>Actinomycetota</taxon>
        <taxon>Actinomycetes</taxon>
        <taxon>Mycobacteriales</taxon>
        <taxon>Mycobacteriaceae</taxon>
        <taxon>Mycobacterium</taxon>
    </lineage>
</organism>
<feature type="DNA-binding region" description="H-T-H motif" evidence="2">
    <location>
        <begin position="29"/>
        <end position="48"/>
    </location>
</feature>
<dbReference type="SUPFAM" id="SSF46689">
    <property type="entry name" value="Homeodomain-like"/>
    <property type="match status" value="1"/>
</dbReference>
<protein>
    <submittedName>
        <fullName evidence="4">TetR family transcriptional regulator</fullName>
    </submittedName>
</protein>
<keyword evidence="1 2" id="KW-0238">DNA-binding</keyword>
<dbReference type="EMBL" id="MVHV01000024">
    <property type="protein sequence ID" value="ORA79085.1"/>
    <property type="molecule type" value="Genomic_DNA"/>
</dbReference>
<sequence length="208" mass="22782">MSSSQQKRQAKIVDAVIALIAEAGAEAVQMRDVAQRSGVALATVYKYFNSKEDLLAAALDGWQKRVAGLILGTDELPDQDPVHSVLGYLRRSQRAFNSDREIIALALQLTISTDLAAKVAVDQMRCTNAKIFSRLVDVVAPEDLQHLNFGLSGALTGSLIGLLTGRVTLEESLNHVEWVARALLGEAQPRTRKWSTSLRAREEIDETE</sequence>
<reference evidence="4 5" key="1">
    <citation type="submission" date="2017-02" db="EMBL/GenBank/DDBJ databases">
        <title>The new phylogeny of genus Mycobacterium.</title>
        <authorList>
            <person name="Tortoli E."/>
            <person name="Trovato A."/>
            <person name="Cirillo D.M."/>
        </authorList>
    </citation>
    <scope>NUCLEOTIDE SEQUENCE [LARGE SCALE GENOMIC DNA]</scope>
    <source>
        <strain evidence="4 5">IP1130001</strain>
    </source>
</reference>
<dbReference type="InterPro" id="IPR001647">
    <property type="entry name" value="HTH_TetR"/>
</dbReference>
<name>A0ABX3SMB0_MYCMA</name>
<accession>A0ABX3SMB0</accession>
<keyword evidence="5" id="KW-1185">Reference proteome</keyword>
<feature type="domain" description="HTH tetR-type" evidence="3">
    <location>
        <begin position="6"/>
        <end position="66"/>
    </location>
</feature>
<evidence type="ECO:0000256" key="1">
    <source>
        <dbReference type="ARBA" id="ARBA00023125"/>
    </source>
</evidence>
<dbReference type="PANTHER" id="PTHR30055:SF242">
    <property type="entry name" value="HTH-TYPE TRANSCRIPTIONAL REPRESSOR KSTR"/>
    <property type="match status" value="1"/>
</dbReference>
<dbReference type="PRINTS" id="PR00455">
    <property type="entry name" value="HTHTETR"/>
</dbReference>
<gene>
    <name evidence="4" type="ORF">BST29_19715</name>
</gene>
<comment type="caution">
    <text evidence="4">The sequence shown here is derived from an EMBL/GenBank/DDBJ whole genome shotgun (WGS) entry which is preliminary data.</text>
</comment>
<evidence type="ECO:0000259" key="3">
    <source>
        <dbReference type="PROSITE" id="PS50977"/>
    </source>
</evidence>
<evidence type="ECO:0000256" key="2">
    <source>
        <dbReference type="PROSITE-ProRule" id="PRU00335"/>
    </source>
</evidence>
<dbReference type="Gene3D" id="1.10.357.10">
    <property type="entry name" value="Tetracycline Repressor, domain 2"/>
    <property type="match status" value="1"/>
</dbReference>
<evidence type="ECO:0000313" key="5">
    <source>
        <dbReference type="Proteomes" id="UP000243140"/>
    </source>
</evidence>
<dbReference type="PANTHER" id="PTHR30055">
    <property type="entry name" value="HTH-TYPE TRANSCRIPTIONAL REGULATOR RUTR"/>
    <property type="match status" value="1"/>
</dbReference>
<dbReference type="Proteomes" id="UP000243140">
    <property type="component" value="Unassembled WGS sequence"/>
</dbReference>
<dbReference type="InterPro" id="IPR050109">
    <property type="entry name" value="HTH-type_TetR-like_transc_reg"/>
</dbReference>
<proteinExistence type="predicted"/>
<dbReference type="PROSITE" id="PS50977">
    <property type="entry name" value="HTH_TETR_2"/>
    <property type="match status" value="1"/>
</dbReference>
<dbReference type="Pfam" id="PF00440">
    <property type="entry name" value="TetR_N"/>
    <property type="match status" value="1"/>
</dbReference>
<dbReference type="InterPro" id="IPR009057">
    <property type="entry name" value="Homeodomain-like_sf"/>
</dbReference>
<evidence type="ECO:0000313" key="4">
    <source>
        <dbReference type="EMBL" id="ORA79085.1"/>
    </source>
</evidence>